<name>A0A9N9BEB8_9GLOM</name>
<feature type="compositionally biased region" description="Basic and acidic residues" evidence="1">
    <location>
        <begin position="41"/>
        <end position="51"/>
    </location>
</feature>
<gene>
    <name evidence="2" type="ORF">PBRASI_LOCUS5793</name>
</gene>
<protein>
    <submittedName>
        <fullName evidence="2">9856_t:CDS:1</fullName>
    </submittedName>
</protein>
<dbReference type="EMBL" id="CAJVPI010000711">
    <property type="protein sequence ID" value="CAG8565014.1"/>
    <property type="molecule type" value="Genomic_DNA"/>
</dbReference>
<feature type="region of interest" description="Disordered" evidence="1">
    <location>
        <begin position="1"/>
        <end position="51"/>
    </location>
</feature>
<evidence type="ECO:0000256" key="1">
    <source>
        <dbReference type="SAM" id="MobiDB-lite"/>
    </source>
</evidence>
<reference evidence="2" key="1">
    <citation type="submission" date="2021-06" db="EMBL/GenBank/DDBJ databases">
        <authorList>
            <person name="Kallberg Y."/>
            <person name="Tangrot J."/>
            <person name="Rosling A."/>
        </authorList>
    </citation>
    <scope>NUCLEOTIDE SEQUENCE</scope>
    <source>
        <strain evidence="2">BR232B</strain>
    </source>
</reference>
<evidence type="ECO:0000313" key="3">
    <source>
        <dbReference type="Proteomes" id="UP000789739"/>
    </source>
</evidence>
<organism evidence="2 3">
    <name type="scientific">Paraglomus brasilianum</name>
    <dbReference type="NCBI Taxonomy" id="144538"/>
    <lineage>
        <taxon>Eukaryota</taxon>
        <taxon>Fungi</taxon>
        <taxon>Fungi incertae sedis</taxon>
        <taxon>Mucoromycota</taxon>
        <taxon>Glomeromycotina</taxon>
        <taxon>Glomeromycetes</taxon>
        <taxon>Paraglomerales</taxon>
        <taxon>Paraglomeraceae</taxon>
        <taxon>Paraglomus</taxon>
    </lineage>
</organism>
<feature type="compositionally biased region" description="Basic residues" evidence="1">
    <location>
        <begin position="15"/>
        <end position="29"/>
    </location>
</feature>
<comment type="caution">
    <text evidence="2">The sequence shown here is derived from an EMBL/GenBank/DDBJ whole genome shotgun (WGS) entry which is preliminary data.</text>
</comment>
<evidence type="ECO:0000313" key="2">
    <source>
        <dbReference type="EMBL" id="CAG8565014.1"/>
    </source>
</evidence>
<dbReference type="Proteomes" id="UP000789739">
    <property type="component" value="Unassembled WGS sequence"/>
</dbReference>
<sequence length="83" mass="9448">MVAIRSCDLNSLRQASRKPTTKRKEKAKAKATTETIEEEESPTKETKDCFKQKAPAKKKEAQYYCCGTMAKKIISTIYDNIKN</sequence>
<accession>A0A9N9BEB8</accession>
<proteinExistence type="predicted"/>
<keyword evidence="3" id="KW-1185">Reference proteome</keyword>
<dbReference type="AlphaFoldDB" id="A0A9N9BEB8"/>